<dbReference type="SMART" id="SM00382">
    <property type="entry name" value="AAA"/>
    <property type="match status" value="1"/>
</dbReference>
<dbReference type="InterPro" id="IPR011006">
    <property type="entry name" value="CheY-like_superfamily"/>
</dbReference>
<accession>A0ABV3ZWP6</accession>
<evidence type="ECO:0000256" key="6">
    <source>
        <dbReference type="SAM" id="MobiDB-lite"/>
    </source>
</evidence>
<evidence type="ECO:0000313" key="10">
    <source>
        <dbReference type="Proteomes" id="UP001561046"/>
    </source>
</evidence>
<evidence type="ECO:0000256" key="5">
    <source>
        <dbReference type="PROSITE-ProRule" id="PRU00169"/>
    </source>
</evidence>
<dbReference type="Gene3D" id="1.10.10.60">
    <property type="entry name" value="Homeodomain-like"/>
    <property type="match status" value="1"/>
</dbReference>
<feature type="domain" description="Sigma-54 factor interaction" evidence="7">
    <location>
        <begin position="163"/>
        <end position="392"/>
    </location>
</feature>
<organism evidence="9 10">
    <name type="scientific">Comamonas guangdongensis</name>
    <dbReference type="NCBI Taxonomy" id="510515"/>
    <lineage>
        <taxon>Bacteria</taxon>
        <taxon>Pseudomonadati</taxon>
        <taxon>Pseudomonadota</taxon>
        <taxon>Betaproteobacteria</taxon>
        <taxon>Burkholderiales</taxon>
        <taxon>Comamonadaceae</taxon>
        <taxon>Comamonas</taxon>
    </lineage>
</organism>
<dbReference type="InterPro" id="IPR002078">
    <property type="entry name" value="Sigma_54_int"/>
</dbReference>
<dbReference type="EMBL" id="JBFYGN010000010">
    <property type="protein sequence ID" value="MEX8193299.1"/>
    <property type="molecule type" value="Genomic_DNA"/>
</dbReference>
<dbReference type="InterPro" id="IPR027417">
    <property type="entry name" value="P-loop_NTPase"/>
</dbReference>
<sequence length="497" mass="53448">MNSLPTTSTAATILVVDDEPDLRTLYELTLLREGYRVETAGSIQEAREQLQGQRFDVVITDMRLPDGMGMELLLRLRDQSRPERCIVMTAYGSAENAVEALRTGAFDYLTKPVDLKQFRQVVASAIQGIGAVPAPGCAPASFAASALGSAASLPQDETALQALVGNSPSMLAVKQRIAKVAKGMAPVLVHGESGTGKELVARALHACSQRAQGPLVAVNCGAIPENLLEAEFFGARKGSYTGATQDRPGYFQAAQGGTLFLDEIGDLPLAMQAKLLRAIQERKIRPLGSTQEEAVDVRVVSATHRDLAAEVQGGSFRQDLYYRLNVIEITLPSLRERREDLPALCQALLRKLAHESGLPSPELDAVSLGQIAQLSLPGNVRELENVLHRAIALGDEGPLRIPPDSLPSGELPVSASLTPAPPPPLPAAGPATLPEDLQSWLDEQEREILIRALQDNGFNRTATAARLGISLRQIRYRIERLGIDLPAEGHKHHGDNA</sequence>
<dbReference type="InterPro" id="IPR009057">
    <property type="entry name" value="Homeodomain-like_sf"/>
</dbReference>
<evidence type="ECO:0000256" key="3">
    <source>
        <dbReference type="ARBA" id="ARBA00023015"/>
    </source>
</evidence>
<keyword evidence="5" id="KW-0597">Phosphoprotein</keyword>
<dbReference type="PROSITE" id="PS50110">
    <property type="entry name" value="RESPONSE_REGULATORY"/>
    <property type="match status" value="1"/>
</dbReference>
<feature type="region of interest" description="Disordered" evidence="6">
    <location>
        <begin position="398"/>
        <end position="433"/>
    </location>
</feature>
<keyword evidence="3" id="KW-0805">Transcription regulation</keyword>
<dbReference type="PROSITE" id="PS00676">
    <property type="entry name" value="SIGMA54_INTERACT_2"/>
    <property type="match status" value="1"/>
</dbReference>
<dbReference type="Gene3D" id="3.40.50.2300">
    <property type="match status" value="1"/>
</dbReference>
<keyword evidence="4" id="KW-0804">Transcription</keyword>
<dbReference type="Pfam" id="PF00072">
    <property type="entry name" value="Response_reg"/>
    <property type="match status" value="1"/>
</dbReference>
<dbReference type="PROSITE" id="PS00675">
    <property type="entry name" value="SIGMA54_INTERACT_1"/>
    <property type="match status" value="1"/>
</dbReference>
<feature type="domain" description="Response regulatory" evidence="8">
    <location>
        <begin position="12"/>
        <end position="126"/>
    </location>
</feature>
<dbReference type="Pfam" id="PF02954">
    <property type="entry name" value="HTH_8"/>
    <property type="match status" value="1"/>
</dbReference>
<name>A0ABV3ZWP6_9BURK</name>
<feature type="modified residue" description="4-aspartylphosphate" evidence="5">
    <location>
        <position position="61"/>
    </location>
</feature>
<dbReference type="SUPFAM" id="SSF46689">
    <property type="entry name" value="Homeodomain-like"/>
    <property type="match status" value="1"/>
</dbReference>
<dbReference type="SUPFAM" id="SSF52540">
    <property type="entry name" value="P-loop containing nucleoside triphosphate hydrolases"/>
    <property type="match status" value="1"/>
</dbReference>
<evidence type="ECO:0000259" key="7">
    <source>
        <dbReference type="PROSITE" id="PS50045"/>
    </source>
</evidence>
<gene>
    <name evidence="9" type="ORF">AB6724_10640</name>
</gene>
<reference evidence="9 10" key="1">
    <citation type="journal article" date="2013" name="Int. J. Syst. Evol. Microbiol.">
        <title>Comamonas guangdongensis sp. nov., isolated from subterranean forest sediment, and emended description of the genus Comamonas.</title>
        <authorList>
            <person name="Zhang J."/>
            <person name="Wang Y."/>
            <person name="Zhou S."/>
            <person name="Wu C."/>
            <person name="He J."/>
            <person name="Li F."/>
        </authorList>
    </citation>
    <scope>NUCLEOTIDE SEQUENCE [LARGE SCALE GENOMIC DNA]</scope>
    <source>
        <strain evidence="9 10">CCTCC AB2011133</strain>
    </source>
</reference>
<dbReference type="InterPro" id="IPR001789">
    <property type="entry name" value="Sig_transdc_resp-reg_receiver"/>
</dbReference>
<dbReference type="Proteomes" id="UP001561046">
    <property type="component" value="Unassembled WGS sequence"/>
</dbReference>
<dbReference type="SMART" id="SM00448">
    <property type="entry name" value="REC"/>
    <property type="match status" value="1"/>
</dbReference>
<keyword evidence="10" id="KW-1185">Reference proteome</keyword>
<dbReference type="SUPFAM" id="SSF52172">
    <property type="entry name" value="CheY-like"/>
    <property type="match status" value="1"/>
</dbReference>
<protein>
    <submittedName>
        <fullName evidence="9">Sigma-54-dependent transcriptional regulator</fullName>
    </submittedName>
</protein>
<dbReference type="InterPro" id="IPR025943">
    <property type="entry name" value="Sigma_54_int_dom_ATP-bd_2"/>
</dbReference>
<keyword evidence="1" id="KW-0547">Nucleotide-binding</keyword>
<proteinExistence type="predicted"/>
<dbReference type="PANTHER" id="PTHR32071">
    <property type="entry name" value="TRANSCRIPTIONAL REGULATORY PROTEIN"/>
    <property type="match status" value="1"/>
</dbReference>
<dbReference type="PANTHER" id="PTHR32071:SF100">
    <property type="entry name" value="RESPONSE REGULATOR PROTEIN PILR"/>
    <property type="match status" value="1"/>
</dbReference>
<dbReference type="Gene3D" id="3.40.50.300">
    <property type="entry name" value="P-loop containing nucleotide triphosphate hydrolases"/>
    <property type="match status" value="1"/>
</dbReference>
<evidence type="ECO:0000313" key="9">
    <source>
        <dbReference type="EMBL" id="MEX8193299.1"/>
    </source>
</evidence>
<dbReference type="InterPro" id="IPR025662">
    <property type="entry name" value="Sigma_54_int_dom_ATP-bd_1"/>
</dbReference>
<comment type="caution">
    <text evidence="9">The sequence shown here is derived from an EMBL/GenBank/DDBJ whole genome shotgun (WGS) entry which is preliminary data.</text>
</comment>
<dbReference type="Pfam" id="PF00158">
    <property type="entry name" value="Sigma54_activat"/>
    <property type="match status" value="1"/>
</dbReference>
<dbReference type="CDD" id="cd00009">
    <property type="entry name" value="AAA"/>
    <property type="match status" value="1"/>
</dbReference>
<dbReference type="Gene3D" id="1.10.8.60">
    <property type="match status" value="1"/>
</dbReference>
<evidence type="ECO:0000256" key="4">
    <source>
        <dbReference type="ARBA" id="ARBA00023163"/>
    </source>
</evidence>
<dbReference type="PRINTS" id="PR01590">
    <property type="entry name" value="HTHFIS"/>
</dbReference>
<dbReference type="InterPro" id="IPR058031">
    <property type="entry name" value="AAA_lid_NorR"/>
</dbReference>
<keyword evidence="2" id="KW-0067">ATP-binding</keyword>
<dbReference type="Pfam" id="PF25601">
    <property type="entry name" value="AAA_lid_14"/>
    <property type="match status" value="1"/>
</dbReference>
<dbReference type="InterPro" id="IPR003593">
    <property type="entry name" value="AAA+_ATPase"/>
</dbReference>
<evidence type="ECO:0000256" key="1">
    <source>
        <dbReference type="ARBA" id="ARBA00022741"/>
    </source>
</evidence>
<evidence type="ECO:0000256" key="2">
    <source>
        <dbReference type="ARBA" id="ARBA00022840"/>
    </source>
</evidence>
<dbReference type="InterPro" id="IPR002197">
    <property type="entry name" value="HTH_Fis"/>
</dbReference>
<dbReference type="PROSITE" id="PS50045">
    <property type="entry name" value="SIGMA54_INTERACT_4"/>
    <property type="match status" value="1"/>
</dbReference>
<evidence type="ECO:0000259" key="8">
    <source>
        <dbReference type="PROSITE" id="PS50110"/>
    </source>
</evidence>